<dbReference type="Gene3D" id="1.10.10.10">
    <property type="entry name" value="Winged helix-like DNA-binding domain superfamily/Winged helix DNA-binding domain"/>
    <property type="match status" value="1"/>
</dbReference>
<dbReference type="NCBIfam" id="NF033788">
    <property type="entry name" value="HTH_metalloreg"/>
    <property type="match status" value="1"/>
</dbReference>
<dbReference type="AlphaFoldDB" id="A0A2U2DKC3"/>
<dbReference type="SUPFAM" id="SSF46785">
    <property type="entry name" value="Winged helix' DNA-binding domain"/>
    <property type="match status" value="1"/>
</dbReference>
<keyword evidence="1" id="KW-0805">Transcription regulation</keyword>
<keyword evidence="2" id="KW-0238">DNA-binding</keyword>
<organism evidence="5 6">
    <name type="scientific">Metarhizobium album</name>
    <dbReference type="NCBI Taxonomy" id="2182425"/>
    <lineage>
        <taxon>Bacteria</taxon>
        <taxon>Pseudomonadati</taxon>
        <taxon>Pseudomonadota</taxon>
        <taxon>Alphaproteobacteria</taxon>
        <taxon>Hyphomicrobiales</taxon>
        <taxon>Rhizobiaceae</taxon>
        <taxon>Metarhizobium</taxon>
    </lineage>
</organism>
<accession>A0A2U2DKC3</accession>
<evidence type="ECO:0000259" key="4">
    <source>
        <dbReference type="PROSITE" id="PS50987"/>
    </source>
</evidence>
<dbReference type="InterPro" id="IPR051011">
    <property type="entry name" value="Metal_resp_trans_reg"/>
</dbReference>
<dbReference type="PANTHER" id="PTHR43132:SF2">
    <property type="entry name" value="ARSENICAL RESISTANCE OPERON REPRESSOR ARSR-RELATED"/>
    <property type="match status" value="1"/>
</dbReference>
<dbReference type="PROSITE" id="PS50987">
    <property type="entry name" value="HTH_ARSR_2"/>
    <property type="match status" value="1"/>
</dbReference>
<comment type="caution">
    <text evidence="5">The sequence shown here is derived from an EMBL/GenBank/DDBJ whole genome shotgun (WGS) entry which is preliminary data.</text>
</comment>
<dbReference type="EMBL" id="QFBC01000014">
    <property type="protein sequence ID" value="PWE53701.1"/>
    <property type="molecule type" value="Genomic_DNA"/>
</dbReference>
<proteinExistence type="predicted"/>
<name>A0A2U2DKC3_9HYPH</name>
<dbReference type="CDD" id="cd00090">
    <property type="entry name" value="HTH_ARSR"/>
    <property type="match status" value="1"/>
</dbReference>
<dbReference type="PRINTS" id="PR00778">
    <property type="entry name" value="HTHARSR"/>
</dbReference>
<dbReference type="OrthoDB" id="194599at2"/>
<evidence type="ECO:0000313" key="5">
    <source>
        <dbReference type="EMBL" id="PWE53701.1"/>
    </source>
</evidence>
<dbReference type="PANTHER" id="PTHR43132">
    <property type="entry name" value="ARSENICAL RESISTANCE OPERON REPRESSOR ARSR-RELATED"/>
    <property type="match status" value="1"/>
</dbReference>
<dbReference type="InterPro" id="IPR036390">
    <property type="entry name" value="WH_DNA-bd_sf"/>
</dbReference>
<evidence type="ECO:0000256" key="3">
    <source>
        <dbReference type="ARBA" id="ARBA00023163"/>
    </source>
</evidence>
<gene>
    <name evidence="5" type="ORF">DEM27_24500</name>
</gene>
<dbReference type="Pfam" id="PF01022">
    <property type="entry name" value="HTH_5"/>
    <property type="match status" value="1"/>
</dbReference>
<sequence>MSMLHDHTSALMRASILLTAMSNEKRLQILSLLVADENSVGQLVRSVGSSQSALSQHLSKLREVDLVRARRDAQTIYYSCHSDAVTRILATLREVFTPSNLADVSIAREIPNNSANHLCGSVTGDNPIPANSS</sequence>
<evidence type="ECO:0000256" key="1">
    <source>
        <dbReference type="ARBA" id="ARBA00023015"/>
    </source>
</evidence>
<protein>
    <submittedName>
        <fullName evidence="5">Transcriptional regulator</fullName>
    </submittedName>
</protein>
<feature type="domain" description="HTH arsR-type" evidence="4">
    <location>
        <begin position="6"/>
        <end position="100"/>
    </location>
</feature>
<dbReference type="InterPro" id="IPR001845">
    <property type="entry name" value="HTH_ArsR_DNA-bd_dom"/>
</dbReference>
<keyword evidence="3" id="KW-0804">Transcription</keyword>
<dbReference type="GO" id="GO:0003700">
    <property type="term" value="F:DNA-binding transcription factor activity"/>
    <property type="evidence" value="ECO:0007669"/>
    <property type="project" value="InterPro"/>
</dbReference>
<dbReference type="RefSeq" id="WP_109460869.1">
    <property type="nucleotide sequence ID" value="NZ_QFBC01000014.1"/>
</dbReference>
<evidence type="ECO:0000256" key="2">
    <source>
        <dbReference type="ARBA" id="ARBA00023125"/>
    </source>
</evidence>
<keyword evidence="6" id="KW-1185">Reference proteome</keyword>
<dbReference type="GO" id="GO:0003677">
    <property type="term" value="F:DNA binding"/>
    <property type="evidence" value="ECO:0007669"/>
    <property type="project" value="UniProtKB-KW"/>
</dbReference>
<dbReference type="SMART" id="SM00418">
    <property type="entry name" value="HTH_ARSR"/>
    <property type="match status" value="1"/>
</dbReference>
<dbReference type="Proteomes" id="UP000245252">
    <property type="component" value="Unassembled WGS sequence"/>
</dbReference>
<reference evidence="5 6" key="1">
    <citation type="submission" date="2018-05" db="EMBL/GenBank/DDBJ databases">
        <title>The draft genome of strain NS-104.</title>
        <authorList>
            <person name="Hang P."/>
            <person name="Jiang J."/>
        </authorList>
    </citation>
    <scope>NUCLEOTIDE SEQUENCE [LARGE SCALE GENOMIC DNA]</scope>
    <source>
        <strain evidence="5 6">NS-104</strain>
    </source>
</reference>
<evidence type="ECO:0000313" key="6">
    <source>
        <dbReference type="Proteomes" id="UP000245252"/>
    </source>
</evidence>
<dbReference type="InterPro" id="IPR011991">
    <property type="entry name" value="ArsR-like_HTH"/>
</dbReference>
<dbReference type="InterPro" id="IPR036388">
    <property type="entry name" value="WH-like_DNA-bd_sf"/>
</dbReference>